<feature type="region of interest" description="Disordered" evidence="1">
    <location>
        <begin position="1"/>
        <end position="24"/>
    </location>
</feature>
<evidence type="ECO:0000313" key="3">
    <source>
        <dbReference type="Proteomes" id="UP001164746"/>
    </source>
</evidence>
<evidence type="ECO:0000256" key="1">
    <source>
        <dbReference type="SAM" id="MobiDB-lite"/>
    </source>
</evidence>
<dbReference type="Proteomes" id="UP001164746">
    <property type="component" value="Chromosome 8"/>
</dbReference>
<sequence length="80" mass="8817">MGFCLLETPDPSTQCDPDSDRPDSLLDEKYGADNTLIENDAPILNEAVNTLIENDAPILKQREQIDPDFNHGSILVFIGS</sequence>
<reference evidence="2" key="1">
    <citation type="submission" date="2022-11" db="EMBL/GenBank/DDBJ databases">
        <title>Centuries of genome instability and evolution in soft-shell clam transmissible cancer (bioRxiv).</title>
        <authorList>
            <person name="Hart S.F.M."/>
            <person name="Yonemitsu M.A."/>
            <person name="Giersch R.M."/>
            <person name="Beal B.F."/>
            <person name="Arriagada G."/>
            <person name="Davis B.W."/>
            <person name="Ostrander E.A."/>
            <person name="Goff S.P."/>
            <person name="Metzger M.J."/>
        </authorList>
    </citation>
    <scope>NUCLEOTIDE SEQUENCE</scope>
    <source>
        <strain evidence="2">MELC-2E11</strain>
        <tissue evidence="2">Siphon/mantle</tissue>
    </source>
</reference>
<evidence type="ECO:0000313" key="2">
    <source>
        <dbReference type="EMBL" id="WAR12182.1"/>
    </source>
</evidence>
<organism evidence="2 3">
    <name type="scientific">Mya arenaria</name>
    <name type="common">Soft-shell clam</name>
    <dbReference type="NCBI Taxonomy" id="6604"/>
    <lineage>
        <taxon>Eukaryota</taxon>
        <taxon>Metazoa</taxon>
        <taxon>Spiralia</taxon>
        <taxon>Lophotrochozoa</taxon>
        <taxon>Mollusca</taxon>
        <taxon>Bivalvia</taxon>
        <taxon>Autobranchia</taxon>
        <taxon>Heteroconchia</taxon>
        <taxon>Euheterodonta</taxon>
        <taxon>Imparidentia</taxon>
        <taxon>Neoheterodontei</taxon>
        <taxon>Myida</taxon>
        <taxon>Myoidea</taxon>
        <taxon>Myidae</taxon>
        <taxon>Mya</taxon>
    </lineage>
</organism>
<dbReference type="EMBL" id="CP111019">
    <property type="protein sequence ID" value="WAR12182.1"/>
    <property type="molecule type" value="Genomic_DNA"/>
</dbReference>
<gene>
    <name evidence="2" type="ORF">MAR_026362</name>
</gene>
<accession>A0ABY7ESQ2</accession>
<proteinExistence type="predicted"/>
<keyword evidence="3" id="KW-1185">Reference proteome</keyword>
<name>A0ABY7ESQ2_MYAAR</name>
<protein>
    <submittedName>
        <fullName evidence="2">Uncharacterized protein</fullName>
    </submittedName>
</protein>